<proteinExistence type="predicted"/>
<keyword evidence="1" id="KW-0812">Transmembrane</keyword>
<sequence length="142" mass="16929">MHIKYFISICYCLFFLFFINTIFLLKKFETSFRIHRSACQWKCAVLLPPGNLHTHLIVIMNMRTTMKIQKISRLKYKNFKINSSWCYFFTNGIKKIVMLSFLSVDLHFANQLLLHLTIGQVMKNNVFCTKICHPYNIIFKAF</sequence>
<evidence type="ECO:0000313" key="3">
    <source>
        <dbReference type="WBParaSite" id="Hba_01528"/>
    </source>
</evidence>
<dbReference type="WBParaSite" id="Hba_01528">
    <property type="protein sequence ID" value="Hba_01528"/>
    <property type="gene ID" value="Hba_01528"/>
</dbReference>
<dbReference type="AlphaFoldDB" id="A0A1I7WA29"/>
<name>A0A1I7WA29_HETBA</name>
<reference evidence="3" key="1">
    <citation type="submission" date="2016-11" db="UniProtKB">
        <authorList>
            <consortium name="WormBaseParasite"/>
        </authorList>
    </citation>
    <scope>IDENTIFICATION</scope>
</reference>
<keyword evidence="2" id="KW-1185">Reference proteome</keyword>
<evidence type="ECO:0000313" key="2">
    <source>
        <dbReference type="Proteomes" id="UP000095283"/>
    </source>
</evidence>
<keyword evidence="1" id="KW-0472">Membrane</keyword>
<protein>
    <submittedName>
        <fullName evidence="3">Secreted protein</fullName>
    </submittedName>
</protein>
<dbReference type="Proteomes" id="UP000095283">
    <property type="component" value="Unplaced"/>
</dbReference>
<organism evidence="2 3">
    <name type="scientific">Heterorhabditis bacteriophora</name>
    <name type="common">Entomopathogenic nematode worm</name>
    <dbReference type="NCBI Taxonomy" id="37862"/>
    <lineage>
        <taxon>Eukaryota</taxon>
        <taxon>Metazoa</taxon>
        <taxon>Ecdysozoa</taxon>
        <taxon>Nematoda</taxon>
        <taxon>Chromadorea</taxon>
        <taxon>Rhabditida</taxon>
        <taxon>Rhabditina</taxon>
        <taxon>Rhabditomorpha</taxon>
        <taxon>Strongyloidea</taxon>
        <taxon>Heterorhabditidae</taxon>
        <taxon>Heterorhabditis</taxon>
    </lineage>
</organism>
<keyword evidence="1" id="KW-1133">Transmembrane helix</keyword>
<evidence type="ECO:0000256" key="1">
    <source>
        <dbReference type="SAM" id="Phobius"/>
    </source>
</evidence>
<accession>A0A1I7WA29</accession>
<feature type="transmembrane region" description="Helical" evidence="1">
    <location>
        <begin position="6"/>
        <end position="25"/>
    </location>
</feature>